<feature type="domain" description="Rhamnogalacturonase A/B/Epimerase-like pectate lyase" evidence="1">
    <location>
        <begin position="86"/>
        <end position="162"/>
    </location>
</feature>
<dbReference type="InterPro" id="IPR011050">
    <property type="entry name" value="Pectin_lyase_fold/virulence"/>
</dbReference>
<dbReference type="Pfam" id="PF12708">
    <property type="entry name" value="Pect-lyase_RHGA_epim"/>
    <property type="match status" value="1"/>
</dbReference>
<sequence length="563" mass="64153">MVYNLNLFTTDEFFLSGCPNSTTYPDVVTLTDSFTYEIVNYVKVTNWLDNMAISSNESAYLDGTIYRKKAANVYYAREEIFNKTSLNIKWFGAKGDGISDDTQAFNKISDFVFKQREKGISISSIYIPNGRYKITDTFYIPLRGHLYGESSLNSVIIGDIDGPLLKILQSNTNPNDIYEQAGKTVITNLSFGGKYFDDEPDAFPDKPNGFKPNKIGILVSKMLRVELNNLFIKGFEGYGILYESTYYQTLRSCYFTCNAVGVETRELCTTVLFENCEFRKNSRGIHCKDSFSIWMKNCIFEENIAKYLNEPSINNPLNYLNTSSSSIILEGAGCKNITISECYFEGDLQNIVFDDFVSGNIVRGCFFIGASSYQTTPDFPLFRIAVFKDFASENLFESNTYLTANNLVPPIRFKFYPQAKNNVFKFLLKEYLERFIEDNMDDFENIYIANNLISHMPIALSDSSNQKFERNRRTQIRPYIQDEPSEPFLNDILVKNGKVGIWNGSFWRDGDGSAFGVKRFGSTAEKDPNQSITGLVYFDTQLNKPIFKKNNLADWVYADGSPA</sequence>
<dbReference type="InterPro" id="IPR039448">
    <property type="entry name" value="Beta_helix"/>
</dbReference>
<evidence type="ECO:0000259" key="2">
    <source>
        <dbReference type="Pfam" id="PF13229"/>
    </source>
</evidence>
<protein>
    <submittedName>
        <fullName evidence="3">Glycosyl hydrolase family 28-related protein</fullName>
    </submittedName>
</protein>
<dbReference type="SUPFAM" id="SSF51126">
    <property type="entry name" value="Pectin lyase-like"/>
    <property type="match status" value="1"/>
</dbReference>
<dbReference type="Gene3D" id="2.160.20.10">
    <property type="entry name" value="Single-stranded right-handed beta-helix, Pectin lyase-like"/>
    <property type="match status" value="1"/>
</dbReference>
<dbReference type="InterPro" id="IPR012334">
    <property type="entry name" value="Pectin_lyas_fold"/>
</dbReference>
<accession>A0ABV7Y0P5</accession>
<dbReference type="EMBL" id="JBHRYO010000002">
    <property type="protein sequence ID" value="MFC3758705.1"/>
    <property type="molecule type" value="Genomic_DNA"/>
</dbReference>
<dbReference type="GO" id="GO:0016787">
    <property type="term" value="F:hydrolase activity"/>
    <property type="evidence" value="ECO:0007669"/>
    <property type="project" value="UniProtKB-KW"/>
</dbReference>
<keyword evidence="3" id="KW-0378">Hydrolase</keyword>
<dbReference type="RefSeq" id="WP_290300764.1">
    <property type="nucleotide sequence ID" value="NZ_JAUFQR010000001.1"/>
</dbReference>
<proteinExistence type="predicted"/>
<organism evidence="3 4">
    <name type="scientific">Chryseobacterium tructae</name>
    <dbReference type="NCBI Taxonomy" id="1037380"/>
    <lineage>
        <taxon>Bacteria</taxon>
        <taxon>Pseudomonadati</taxon>
        <taxon>Bacteroidota</taxon>
        <taxon>Flavobacteriia</taxon>
        <taxon>Flavobacteriales</taxon>
        <taxon>Weeksellaceae</taxon>
        <taxon>Chryseobacterium group</taxon>
        <taxon>Chryseobacterium</taxon>
    </lineage>
</organism>
<evidence type="ECO:0000313" key="3">
    <source>
        <dbReference type="EMBL" id="MFC3758705.1"/>
    </source>
</evidence>
<reference evidence="4" key="1">
    <citation type="journal article" date="2019" name="Int. J. Syst. Evol. Microbiol.">
        <title>The Global Catalogue of Microorganisms (GCM) 10K type strain sequencing project: providing services to taxonomists for standard genome sequencing and annotation.</title>
        <authorList>
            <consortium name="The Broad Institute Genomics Platform"/>
            <consortium name="The Broad Institute Genome Sequencing Center for Infectious Disease"/>
            <person name="Wu L."/>
            <person name="Ma J."/>
        </authorList>
    </citation>
    <scope>NUCLEOTIDE SEQUENCE [LARGE SCALE GENOMIC DNA]</scope>
    <source>
        <strain evidence="4">CECT 7798</strain>
    </source>
</reference>
<feature type="domain" description="Right handed beta helix" evidence="2">
    <location>
        <begin position="214"/>
        <end position="304"/>
    </location>
</feature>
<dbReference type="Pfam" id="PF13229">
    <property type="entry name" value="Beta_helix"/>
    <property type="match status" value="1"/>
</dbReference>
<dbReference type="Proteomes" id="UP001595735">
    <property type="component" value="Unassembled WGS sequence"/>
</dbReference>
<name>A0ABV7Y0P5_9FLAO</name>
<comment type="caution">
    <text evidence="3">The sequence shown here is derived from an EMBL/GenBank/DDBJ whole genome shotgun (WGS) entry which is preliminary data.</text>
</comment>
<keyword evidence="4" id="KW-1185">Reference proteome</keyword>
<evidence type="ECO:0000313" key="4">
    <source>
        <dbReference type="Proteomes" id="UP001595735"/>
    </source>
</evidence>
<dbReference type="InterPro" id="IPR024535">
    <property type="entry name" value="RHGA/B-epi-like_pectate_lyase"/>
</dbReference>
<evidence type="ECO:0000259" key="1">
    <source>
        <dbReference type="Pfam" id="PF12708"/>
    </source>
</evidence>
<gene>
    <name evidence="3" type="ORF">ACFONJ_22200</name>
</gene>